<dbReference type="SUPFAM" id="SSF53850">
    <property type="entry name" value="Periplasmic binding protein-like II"/>
    <property type="match status" value="1"/>
</dbReference>
<proteinExistence type="predicted"/>
<reference evidence="2 3" key="1">
    <citation type="submission" date="2017-08" db="EMBL/GenBank/DDBJ databases">
        <title>Virgibacillus indicus sp. nov. and Virgibacillus profoundi sp. nov, two moderately halophilic bacteria isolated from marine sediment by using the Microfluidic Streak Plate.</title>
        <authorList>
            <person name="Xu B."/>
            <person name="Hu B."/>
            <person name="Wang J."/>
            <person name="Zhu Y."/>
            <person name="Huang L."/>
            <person name="Du W."/>
            <person name="Huang Y."/>
        </authorList>
    </citation>
    <scope>NUCLEOTIDE SEQUENCE [LARGE SCALE GENOMIC DNA]</scope>
    <source>
        <strain evidence="2 3">IO3-P3-H5</strain>
    </source>
</reference>
<dbReference type="RefSeq" id="WP_095653527.1">
    <property type="nucleotide sequence ID" value="NZ_NPOA01000001.1"/>
</dbReference>
<comment type="caution">
    <text evidence="2">The sequence shown here is derived from an EMBL/GenBank/DDBJ whole genome shotgun (WGS) entry which is preliminary data.</text>
</comment>
<feature type="chain" id="PRO_5039454739" evidence="1">
    <location>
        <begin position="21"/>
        <end position="540"/>
    </location>
</feature>
<accession>A0A2A2IIK9</accession>
<dbReference type="AlphaFoldDB" id="A0A2A2IIK9"/>
<sequence length="540" mass="60795">MKLKKLLLMTMIILVTILAACSDNDSAGNAESSEAAKENLNDEQFPIVKEEITLDIFAGKTAPSNDDWNDVMIFNEYEDMTNIDVNWEMVPLNSLEEKRNLALASGTLPDAFHSTWMPTSDILKYGEQGVFISLNDLIEEHAPNLKKFLEENPDIKKGITFPDGNIYSLPTIFEPEFISMRMGAKPWINQEWLDALGMDMPQTTEEFYDYLKAVKEEDPNGNGEADEIPLGGPHTGWLIDYLKGSFGVGNRGPSTGYIDAEPGSDELRFWPLSDGYKQMLEYMNKLYSEGLLEQNIFTMEMSQYLANATEGLYGATNWFSPVDIFGKEAGGAFTGIPALEGPDGDKQFSRFISPITNVGSFIITNENENPAATIRWIDHFYGEEGMKLFFMGIEGETFEETEDGEYVYMDHITESDEGLTFEQEAAKYLTWFGGGYPSMTTEQFFNGAESSEQSLAAAETLNPNLIEETWPAFIFTNEENRVLSSIGTDITKYVGEMQDKFITGDVPLSEWDNYVETLKSMGFEEYMGVQQAAYERYLEN</sequence>
<dbReference type="EMBL" id="NPOA01000001">
    <property type="protein sequence ID" value="PAV31156.1"/>
    <property type="molecule type" value="Genomic_DNA"/>
</dbReference>
<gene>
    <name evidence="2" type="ORF">CIL05_00405</name>
</gene>
<organism evidence="2 3">
    <name type="scientific">Virgibacillus profundi</name>
    <dbReference type="NCBI Taxonomy" id="2024555"/>
    <lineage>
        <taxon>Bacteria</taxon>
        <taxon>Bacillati</taxon>
        <taxon>Bacillota</taxon>
        <taxon>Bacilli</taxon>
        <taxon>Bacillales</taxon>
        <taxon>Bacillaceae</taxon>
        <taxon>Virgibacillus</taxon>
    </lineage>
</organism>
<keyword evidence="3" id="KW-1185">Reference proteome</keyword>
<evidence type="ECO:0000256" key="1">
    <source>
        <dbReference type="SAM" id="SignalP"/>
    </source>
</evidence>
<protein>
    <submittedName>
        <fullName evidence="2">ABC transporter substrate-binding protein</fullName>
    </submittedName>
</protein>
<dbReference type="InterPro" id="IPR050490">
    <property type="entry name" value="Bact_solute-bd_prot1"/>
</dbReference>
<dbReference type="InterPro" id="IPR006059">
    <property type="entry name" value="SBP"/>
</dbReference>
<evidence type="ECO:0000313" key="2">
    <source>
        <dbReference type="EMBL" id="PAV31156.1"/>
    </source>
</evidence>
<dbReference type="Proteomes" id="UP000218887">
    <property type="component" value="Unassembled WGS sequence"/>
</dbReference>
<keyword evidence="1" id="KW-0732">Signal</keyword>
<dbReference type="PANTHER" id="PTHR43649:SF12">
    <property type="entry name" value="DIACETYLCHITOBIOSE BINDING PROTEIN DASA"/>
    <property type="match status" value="1"/>
</dbReference>
<dbReference type="PROSITE" id="PS51257">
    <property type="entry name" value="PROKAR_LIPOPROTEIN"/>
    <property type="match status" value="1"/>
</dbReference>
<dbReference type="Gene3D" id="3.40.190.10">
    <property type="entry name" value="Periplasmic binding protein-like II"/>
    <property type="match status" value="2"/>
</dbReference>
<dbReference type="Pfam" id="PF01547">
    <property type="entry name" value="SBP_bac_1"/>
    <property type="match status" value="1"/>
</dbReference>
<dbReference type="PANTHER" id="PTHR43649">
    <property type="entry name" value="ARABINOSE-BINDING PROTEIN-RELATED"/>
    <property type="match status" value="1"/>
</dbReference>
<name>A0A2A2IIK9_9BACI</name>
<evidence type="ECO:0000313" key="3">
    <source>
        <dbReference type="Proteomes" id="UP000218887"/>
    </source>
</evidence>
<dbReference type="OrthoDB" id="54751at2"/>
<feature type="signal peptide" evidence="1">
    <location>
        <begin position="1"/>
        <end position="20"/>
    </location>
</feature>